<sequence>MDGPPPQQKAKMMNRREFDDLALGDIVHAKVNGMYSSRPEMEPLCVVIGKTSGGALWLADTLTAQRFSAPYQRYQTYPATEAHTALLHLRVGFSTAP</sequence>
<dbReference type="EMBL" id="PGGO01000029">
    <property type="protein sequence ID" value="PSH62597.1"/>
    <property type="molecule type" value="Genomic_DNA"/>
</dbReference>
<gene>
    <name evidence="1" type="ORF">CU102_25415</name>
</gene>
<dbReference type="Proteomes" id="UP000241444">
    <property type="component" value="Unassembled WGS sequence"/>
</dbReference>
<name>A0A2P7B802_9HYPH</name>
<evidence type="ECO:0000313" key="2">
    <source>
        <dbReference type="Proteomes" id="UP000241444"/>
    </source>
</evidence>
<keyword evidence="2" id="KW-1185">Reference proteome</keyword>
<accession>A0A2P7B802</accession>
<organism evidence="1 2">
    <name type="scientific">Phyllobacterium brassicacearum</name>
    <dbReference type="NCBI Taxonomy" id="314235"/>
    <lineage>
        <taxon>Bacteria</taxon>
        <taxon>Pseudomonadati</taxon>
        <taxon>Pseudomonadota</taxon>
        <taxon>Alphaproteobacteria</taxon>
        <taxon>Hyphomicrobiales</taxon>
        <taxon>Phyllobacteriaceae</taxon>
        <taxon>Phyllobacterium</taxon>
    </lineage>
</organism>
<evidence type="ECO:0000313" key="1">
    <source>
        <dbReference type="EMBL" id="PSH62597.1"/>
    </source>
</evidence>
<dbReference type="AlphaFoldDB" id="A0A2P7B802"/>
<comment type="caution">
    <text evidence="1">The sequence shown here is derived from an EMBL/GenBank/DDBJ whole genome shotgun (WGS) entry which is preliminary data.</text>
</comment>
<protein>
    <submittedName>
        <fullName evidence="1">Uncharacterized protein</fullName>
    </submittedName>
</protein>
<proteinExistence type="predicted"/>
<reference evidence="2" key="1">
    <citation type="submission" date="2017-11" db="EMBL/GenBank/DDBJ databases">
        <authorList>
            <person name="Kuznetsova I."/>
            <person name="Sazanova A."/>
            <person name="Chirak E."/>
            <person name="Safronova V."/>
            <person name="Willems A."/>
        </authorList>
    </citation>
    <scope>NUCLEOTIDE SEQUENCE [LARGE SCALE GENOMIC DNA]</scope>
    <source>
        <strain evidence="2">STM 196</strain>
    </source>
</reference>